<comment type="caution">
    <text evidence="2">The sequence shown here is derived from an EMBL/GenBank/DDBJ whole genome shotgun (WGS) entry which is preliminary data.</text>
</comment>
<dbReference type="InterPro" id="IPR035078">
    <property type="entry name" value="PEP_carboxykinase_GTP_N"/>
</dbReference>
<accession>A0ABD6EW17</accession>
<name>A0ABD6EW17_9BILA</name>
<dbReference type="PANTHER" id="PTHR11561:SF0">
    <property type="entry name" value="PHOSPHOENOLPYRUVATE CARBOXYKINASE [GTP]-RELATED"/>
    <property type="match status" value="1"/>
</dbReference>
<gene>
    <name evidence="2" type="ORF">AB6A40_007962</name>
</gene>
<feature type="domain" description="Phosphoenolpyruvate carboxykinase GTP-utilising N-terminal" evidence="1">
    <location>
        <begin position="43"/>
        <end position="217"/>
    </location>
</feature>
<evidence type="ECO:0000313" key="3">
    <source>
        <dbReference type="Proteomes" id="UP001608902"/>
    </source>
</evidence>
<dbReference type="AlphaFoldDB" id="A0ABD6EW17"/>
<dbReference type="Gene3D" id="3.40.449.10">
    <property type="entry name" value="Phosphoenolpyruvate Carboxykinase, domain 1"/>
    <property type="match status" value="1"/>
</dbReference>
<keyword evidence="3" id="KW-1185">Reference proteome</keyword>
<evidence type="ECO:0000259" key="1">
    <source>
        <dbReference type="Pfam" id="PF17297"/>
    </source>
</evidence>
<dbReference type="SUPFAM" id="SSF68923">
    <property type="entry name" value="PEP carboxykinase N-terminal domain"/>
    <property type="match status" value="1"/>
</dbReference>
<proteinExistence type="predicted"/>
<dbReference type="InterPro" id="IPR008210">
    <property type="entry name" value="PEP_carboxykinase_N"/>
</dbReference>
<organism evidence="2 3">
    <name type="scientific">Gnathostoma spinigerum</name>
    <dbReference type="NCBI Taxonomy" id="75299"/>
    <lineage>
        <taxon>Eukaryota</taxon>
        <taxon>Metazoa</taxon>
        <taxon>Ecdysozoa</taxon>
        <taxon>Nematoda</taxon>
        <taxon>Chromadorea</taxon>
        <taxon>Rhabditida</taxon>
        <taxon>Spirurina</taxon>
        <taxon>Gnathostomatomorpha</taxon>
        <taxon>Gnathostomatoidea</taxon>
        <taxon>Gnathostomatidae</taxon>
        <taxon>Gnathostoma</taxon>
    </lineage>
</organism>
<dbReference type="Proteomes" id="UP001608902">
    <property type="component" value="Unassembled WGS sequence"/>
</dbReference>
<protein>
    <recommendedName>
        <fullName evidence="1">Phosphoenolpyruvate carboxykinase GTP-utilising N-terminal domain-containing protein</fullName>
    </recommendedName>
</protein>
<evidence type="ECO:0000313" key="2">
    <source>
        <dbReference type="EMBL" id="MFH4981253.1"/>
    </source>
</evidence>
<sequence length="228" mass="25525">MPCVCLTPITDDAFKKANQKTKIDDIPIVQGSLDIIPPNAQRFIVEKIVIMRPTDIVICDGSDQQVADLKKILIDAKMMAPLKAYENNWIVRTDPQDVARVEGKTWIVTPDKYETVCHTPPGIEPIMGHWMDPAQFEKELDERFPGCMKGRRCYVIPYSMGPIGGPISKIGIEITDSPYVVLCMTIMTRVSSEVWKALGDGPFVRCIHSVGCPLPLTSMHSETFDEFI</sequence>
<reference evidence="2 3" key="1">
    <citation type="submission" date="2024-08" db="EMBL/GenBank/DDBJ databases">
        <title>Gnathostoma spinigerum genome.</title>
        <authorList>
            <person name="Gonzalez-Bertolin B."/>
            <person name="Monzon S."/>
            <person name="Zaballos A."/>
            <person name="Jimenez P."/>
            <person name="Dekumyoy P."/>
            <person name="Varona S."/>
            <person name="Cuesta I."/>
            <person name="Sumanam S."/>
            <person name="Adisakwattana P."/>
            <person name="Gasser R.B."/>
            <person name="Hernandez-Gonzalez A."/>
            <person name="Young N.D."/>
            <person name="Perteguer M.J."/>
        </authorList>
    </citation>
    <scope>NUCLEOTIDE SEQUENCE [LARGE SCALE GENOMIC DNA]</scope>
    <source>
        <strain evidence="2">AL3</strain>
        <tissue evidence="2">Liver</tissue>
    </source>
</reference>
<dbReference type="InterPro" id="IPR008209">
    <property type="entry name" value="PEP_carboxykinase_GTP"/>
</dbReference>
<dbReference type="PANTHER" id="PTHR11561">
    <property type="entry name" value="PHOSPHOENOLPYRUVATE CARBOXYKINASE"/>
    <property type="match status" value="1"/>
</dbReference>
<dbReference type="Pfam" id="PF17297">
    <property type="entry name" value="PEPCK_N"/>
    <property type="match status" value="1"/>
</dbReference>
<dbReference type="EMBL" id="JBGFUD010006871">
    <property type="protein sequence ID" value="MFH4981253.1"/>
    <property type="molecule type" value="Genomic_DNA"/>
</dbReference>